<protein>
    <submittedName>
        <fullName evidence="3">Conserved putative membrane protein</fullName>
    </submittedName>
</protein>
<dbReference type="Proteomes" id="UP000028492">
    <property type="component" value="Chromosome"/>
</dbReference>
<dbReference type="RefSeq" id="WP_038520826.1">
    <property type="nucleotide sequence ID" value="NZ_CP008953.1"/>
</dbReference>
<dbReference type="SUPFAM" id="SSF56219">
    <property type="entry name" value="DNase I-like"/>
    <property type="match status" value="1"/>
</dbReference>
<feature type="domain" description="Endonuclease/exonuclease/phosphatase" evidence="2">
    <location>
        <begin position="130"/>
        <end position="330"/>
    </location>
</feature>
<dbReference type="EMBL" id="CP008953">
    <property type="protein sequence ID" value="AIG80613.1"/>
    <property type="molecule type" value="Genomic_DNA"/>
</dbReference>
<feature type="transmembrane region" description="Helical" evidence="1">
    <location>
        <begin position="35"/>
        <end position="56"/>
    </location>
</feature>
<feature type="transmembrane region" description="Helical" evidence="1">
    <location>
        <begin position="91"/>
        <end position="109"/>
    </location>
</feature>
<accession>A0A075V5N4</accession>
<organism evidence="3 4">
    <name type="scientific">Amycolatopsis japonica</name>
    <dbReference type="NCBI Taxonomy" id="208439"/>
    <lineage>
        <taxon>Bacteria</taxon>
        <taxon>Bacillati</taxon>
        <taxon>Actinomycetota</taxon>
        <taxon>Actinomycetes</taxon>
        <taxon>Pseudonocardiales</taxon>
        <taxon>Pseudonocardiaceae</taxon>
        <taxon>Amycolatopsis</taxon>
        <taxon>Amycolatopsis japonica group</taxon>
    </lineage>
</organism>
<sequence length="342" mass="36433">METAAPARSIGILDGMVIEERPVRPAARPGAGRKLVSGLLIAAVVPFAVLTGLRLVGYDGNTYTIAALALTPYAGIATLVLGVLALVLRRWWTAVVALVLTCTIASMVLPRAFANEQKALDGKHVRVLASNMLGGGADPARIVGYVKEHQVDVLSLTELTPEAITALDRAGLFQVLPYHVLHPAEWASGSGLVSKYPLTPLKLSGDSDYKQPSASVDLGDGVRVEVVAVHPSAPMWDRHEWVAEAKDLPYADAEHDIRILAGDFNASLDHALFRELLTRGYVDAADELGKALEGTWTNGIAPPVAIDHVLADKRTAIADFKVLETPGSDHDAVYAEIVLPGK</sequence>
<proteinExistence type="predicted"/>
<gene>
    <name evidence="3" type="ORF">AJAP_39155</name>
</gene>
<feature type="transmembrane region" description="Helical" evidence="1">
    <location>
        <begin position="63"/>
        <end position="85"/>
    </location>
</feature>
<evidence type="ECO:0000256" key="1">
    <source>
        <dbReference type="SAM" id="Phobius"/>
    </source>
</evidence>
<evidence type="ECO:0000313" key="4">
    <source>
        <dbReference type="Proteomes" id="UP000028492"/>
    </source>
</evidence>
<keyword evidence="4" id="KW-1185">Reference proteome</keyword>
<keyword evidence="1" id="KW-0812">Transmembrane</keyword>
<dbReference type="KEGG" id="aja:AJAP_39155"/>
<dbReference type="AlphaFoldDB" id="A0A075V5N4"/>
<keyword evidence="1" id="KW-1133">Transmembrane helix</keyword>
<name>A0A075V5N4_9PSEU</name>
<dbReference type="STRING" id="208439.AJAP_39155"/>
<dbReference type="InterPro" id="IPR036691">
    <property type="entry name" value="Endo/exonu/phosph_ase_sf"/>
</dbReference>
<evidence type="ECO:0000259" key="2">
    <source>
        <dbReference type="Pfam" id="PF03372"/>
    </source>
</evidence>
<dbReference type="HOGENOM" id="CLU_052333_1_0_11"/>
<dbReference type="InterPro" id="IPR005135">
    <property type="entry name" value="Endo/exonuclease/phosphatase"/>
</dbReference>
<dbReference type="Gene3D" id="3.60.10.10">
    <property type="entry name" value="Endonuclease/exonuclease/phosphatase"/>
    <property type="match status" value="1"/>
</dbReference>
<dbReference type="GO" id="GO:0003824">
    <property type="term" value="F:catalytic activity"/>
    <property type="evidence" value="ECO:0007669"/>
    <property type="project" value="InterPro"/>
</dbReference>
<evidence type="ECO:0000313" key="3">
    <source>
        <dbReference type="EMBL" id="AIG80613.1"/>
    </source>
</evidence>
<dbReference type="eggNOG" id="COG3021">
    <property type="taxonomic scope" value="Bacteria"/>
</dbReference>
<keyword evidence="1" id="KW-0472">Membrane</keyword>
<dbReference type="Pfam" id="PF03372">
    <property type="entry name" value="Exo_endo_phos"/>
    <property type="match status" value="1"/>
</dbReference>
<reference evidence="3 4" key="1">
    <citation type="journal article" date="2014" name="J. Biotechnol.">
        <title>Complete genome sequence of the actinobacterium Amycolatopsis japonica MG417-CF17(T) (=DSM 44213T) producing (S,S)-N,N'-ethylenediaminedisuccinic acid.</title>
        <authorList>
            <person name="Stegmann E."/>
            <person name="Albersmeier A."/>
            <person name="Spohn M."/>
            <person name="Gert H."/>
            <person name="Weber T."/>
            <person name="Wohlleben W."/>
            <person name="Kalinowski J."/>
            <person name="Ruckert C."/>
        </authorList>
    </citation>
    <scope>NUCLEOTIDE SEQUENCE [LARGE SCALE GENOMIC DNA]</scope>
    <source>
        <strain evidence="4">MG417-CF17 (DSM 44213)</strain>
    </source>
</reference>